<evidence type="ECO:0000256" key="2">
    <source>
        <dbReference type="ARBA" id="ARBA00022692"/>
    </source>
</evidence>
<dbReference type="CDD" id="cd00637">
    <property type="entry name" value="7tm_classA_rhodopsin-like"/>
    <property type="match status" value="1"/>
</dbReference>
<feature type="transmembrane region" description="Helical" evidence="5">
    <location>
        <begin position="149"/>
        <end position="167"/>
    </location>
</feature>
<dbReference type="PANTHER" id="PTHR45698">
    <property type="entry name" value="TRACE AMINE-ASSOCIATED RECEPTOR 19N-RELATED"/>
    <property type="match status" value="1"/>
</dbReference>
<keyword evidence="4 5" id="KW-0472">Membrane</keyword>
<dbReference type="EMBL" id="JAIZAY010000011">
    <property type="protein sequence ID" value="KAJ8033312.1"/>
    <property type="molecule type" value="Genomic_DNA"/>
</dbReference>
<keyword evidence="3 5" id="KW-1133">Transmembrane helix</keyword>
<evidence type="ECO:0000259" key="6">
    <source>
        <dbReference type="PROSITE" id="PS50262"/>
    </source>
</evidence>
<dbReference type="PRINTS" id="PR00237">
    <property type="entry name" value="GPCRRHODOPSN"/>
</dbReference>
<feature type="transmembrane region" description="Helical" evidence="5">
    <location>
        <begin position="110"/>
        <end position="128"/>
    </location>
</feature>
<dbReference type="PANTHER" id="PTHR45698:SF1">
    <property type="entry name" value="TRACE AMINE-ASSOCIATED RECEPTOR 13C-LIKE"/>
    <property type="match status" value="1"/>
</dbReference>
<dbReference type="OrthoDB" id="10042731at2759"/>
<dbReference type="Pfam" id="PF00001">
    <property type="entry name" value="7tm_1"/>
    <property type="match status" value="1"/>
</dbReference>
<dbReference type="PROSITE" id="PS50262">
    <property type="entry name" value="G_PROTEIN_RECEP_F1_2"/>
    <property type="match status" value="1"/>
</dbReference>
<dbReference type="Proteomes" id="UP001152320">
    <property type="component" value="Chromosome 11"/>
</dbReference>
<protein>
    <submittedName>
        <fullName evidence="7">Galanin receptor type 2</fullName>
    </submittedName>
</protein>
<evidence type="ECO:0000313" key="7">
    <source>
        <dbReference type="EMBL" id="KAJ8033312.1"/>
    </source>
</evidence>
<sequence>MEIFDTSTTSLDVEEQTDSGGVSLDDVIQVFYLVFGILGLFGNGLVLLVMVRIRSLRTITNLFIINQSVIDFASSIFLLILLYNPVKYDFKNWQFNAWTLFVCYFWQSQYIFWSLMGCSTGNLIILTLERGVAVVFPIIYRNRVTWRTAAVFVVLPWIFGFVFQLYWPSVHHFVDGVCYPSFGNRNVQIAVGVIVFIFKLFIPVIVMFAVYVAILQRIKPKVTQVRNGNPSLPNATTQRAPLHAPIPDTQKTTKNWATTPAAGEAPKSTSQAVPQTHRIRLNIIKTLLLVTVVFAVCWTPTQLVFLVYNLGGPLDIRGTLYKLSVVVVFINIWINPVIYTFKYRKFQDGLRKTFCLGQRQTTGAPSTVLTLG</sequence>
<comment type="subcellular location">
    <subcellularLocation>
        <location evidence="1">Membrane</location>
    </subcellularLocation>
</comment>
<reference evidence="7" key="1">
    <citation type="submission" date="2021-10" db="EMBL/GenBank/DDBJ databases">
        <title>Tropical sea cucumber genome reveals ecological adaptation and Cuvierian tubules defense mechanism.</title>
        <authorList>
            <person name="Chen T."/>
        </authorList>
    </citation>
    <scope>NUCLEOTIDE SEQUENCE</scope>
    <source>
        <strain evidence="7">Nanhai2018</strain>
        <tissue evidence="7">Muscle</tissue>
    </source>
</reference>
<feature type="domain" description="G-protein coupled receptors family 1 profile" evidence="6">
    <location>
        <begin position="42"/>
        <end position="339"/>
    </location>
</feature>
<keyword evidence="2 5" id="KW-0812">Transmembrane</keyword>
<dbReference type="Gene3D" id="1.20.1070.10">
    <property type="entry name" value="Rhodopsin 7-helix transmembrane proteins"/>
    <property type="match status" value="1"/>
</dbReference>
<organism evidence="7 8">
    <name type="scientific">Holothuria leucospilota</name>
    <name type="common">Black long sea cucumber</name>
    <name type="synonym">Mertensiothuria leucospilota</name>
    <dbReference type="NCBI Taxonomy" id="206669"/>
    <lineage>
        <taxon>Eukaryota</taxon>
        <taxon>Metazoa</taxon>
        <taxon>Echinodermata</taxon>
        <taxon>Eleutherozoa</taxon>
        <taxon>Echinozoa</taxon>
        <taxon>Holothuroidea</taxon>
        <taxon>Aspidochirotacea</taxon>
        <taxon>Aspidochirotida</taxon>
        <taxon>Holothuriidae</taxon>
        <taxon>Holothuria</taxon>
    </lineage>
</organism>
<dbReference type="AlphaFoldDB" id="A0A9Q1H2Y9"/>
<name>A0A9Q1H2Y9_HOLLE</name>
<dbReference type="SUPFAM" id="SSF81321">
    <property type="entry name" value="Family A G protein-coupled receptor-like"/>
    <property type="match status" value="1"/>
</dbReference>
<proteinExistence type="predicted"/>
<comment type="caution">
    <text evidence="7">The sequence shown here is derived from an EMBL/GenBank/DDBJ whole genome shotgun (WGS) entry which is preliminary data.</text>
</comment>
<evidence type="ECO:0000256" key="4">
    <source>
        <dbReference type="ARBA" id="ARBA00023136"/>
    </source>
</evidence>
<accession>A0A9Q1H2Y9</accession>
<feature type="transmembrane region" description="Helical" evidence="5">
    <location>
        <begin position="287"/>
        <end position="308"/>
    </location>
</feature>
<keyword evidence="7" id="KW-0675">Receptor</keyword>
<evidence type="ECO:0000256" key="3">
    <source>
        <dbReference type="ARBA" id="ARBA00022989"/>
    </source>
</evidence>
<dbReference type="InterPro" id="IPR017452">
    <property type="entry name" value="GPCR_Rhodpsn_7TM"/>
</dbReference>
<dbReference type="InterPro" id="IPR000276">
    <property type="entry name" value="GPCR_Rhodpsn"/>
</dbReference>
<feature type="transmembrane region" description="Helical" evidence="5">
    <location>
        <begin position="320"/>
        <end position="341"/>
    </location>
</feature>
<feature type="transmembrane region" description="Helical" evidence="5">
    <location>
        <begin position="63"/>
        <end position="83"/>
    </location>
</feature>
<evidence type="ECO:0000256" key="5">
    <source>
        <dbReference type="SAM" id="Phobius"/>
    </source>
</evidence>
<dbReference type="GO" id="GO:0004930">
    <property type="term" value="F:G protein-coupled receptor activity"/>
    <property type="evidence" value="ECO:0007669"/>
    <property type="project" value="InterPro"/>
</dbReference>
<keyword evidence="8" id="KW-1185">Reference proteome</keyword>
<gene>
    <name evidence="7" type="ORF">HOLleu_23507</name>
</gene>
<dbReference type="SMART" id="SM01381">
    <property type="entry name" value="7TM_GPCR_Srsx"/>
    <property type="match status" value="1"/>
</dbReference>
<feature type="transmembrane region" description="Helical" evidence="5">
    <location>
        <begin position="187"/>
        <end position="214"/>
    </location>
</feature>
<feature type="transmembrane region" description="Helical" evidence="5">
    <location>
        <begin position="30"/>
        <end position="51"/>
    </location>
</feature>
<evidence type="ECO:0000313" key="8">
    <source>
        <dbReference type="Proteomes" id="UP001152320"/>
    </source>
</evidence>
<dbReference type="GO" id="GO:0016020">
    <property type="term" value="C:membrane"/>
    <property type="evidence" value="ECO:0007669"/>
    <property type="project" value="UniProtKB-SubCell"/>
</dbReference>
<evidence type="ECO:0000256" key="1">
    <source>
        <dbReference type="ARBA" id="ARBA00004370"/>
    </source>
</evidence>